<reference evidence="3" key="1">
    <citation type="submission" date="2018-05" db="EMBL/GenBank/DDBJ databases">
        <authorList>
            <person name="Lanie J.A."/>
            <person name="Ng W.-L."/>
            <person name="Kazmierczak K.M."/>
            <person name="Andrzejewski T.M."/>
            <person name="Davidsen T.M."/>
            <person name="Wayne K.J."/>
            <person name="Tettelin H."/>
            <person name="Glass J.I."/>
            <person name="Rusch D."/>
            <person name="Podicherti R."/>
            <person name="Tsui H.-C.T."/>
            <person name="Winkler M.E."/>
        </authorList>
    </citation>
    <scope>NUCLEOTIDE SEQUENCE</scope>
</reference>
<feature type="non-terminal residue" evidence="3">
    <location>
        <position position="1"/>
    </location>
</feature>
<dbReference type="Pfam" id="PF17768">
    <property type="entry name" value="RecJ_OB"/>
    <property type="match status" value="1"/>
</dbReference>
<evidence type="ECO:0000256" key="1">
    <source>
        <dbReference type="ARBA" id="ARBA00022801"/>
    </source>
</evidence>
<dbReference type="GO" id="GO:0016787">
    <property type="term" value="F:hydrolase activity"/>
    <property type="evidence" value="ECO:0007669"/>
    <property type="project" value="UniProtKB-KW"/>
</dbReference>
<dbReference type="Gene3D" id="2.40.50.460">
    <property type="match status" value="1"/>
</dbReference>
<sequence>EPFGAENPPPTFLVQGVSVYQLKRMGREESHVRFQAVQGDARIDAVGFNLAEEFTSIDEKLDKVDLACEFQVNDWGGRNKLELKVLDLRYSVEK</sequence>
<feature type="domain" description="RecJ OB" evidence="2">
    <location>
        <begin position="1"/>
        <end position="87"/>
    </location>
</feature>
<dbReference type="PANTHER" id="PTHR30255">
    <property type="entry name" value="SINGLE-STRANDED-DNA-SPECIFIC EXONUCLEASE RECJ"/>
    <property type="match status" value="1"/>
</dbReference>
<dbReference type="InterPro" id="IPR041122">
    <property type="entry name" value="RecJ_OB"/>
</dbReference>
<gene>
    <name evidence="3" type="ORF">METZ01_LOCUS315681</name>
</gene>
<keyword evidence="1" id="KW-0378">Hydrolase</keyword>
<dbReference type="InterPro" id="IPR051673">
    <property type="entry name" value="SSDNA_exonuclease_RecJ"/>
</dbReference>
<dbReference type="EMBL" id="UINC01101761">
    <property type="protein sequence ID" value="SVC62827.1"/>
    <property type="molecule type" value="Genomic_DNA"/>
</dbReference>
<dbReference type="PANTHER" id="PTHR30255:SF2">
    <property type="entry name" value="SINGLE-STRANDED-DNA-SPECIFIC EXONUCLEASE RECJ"/>
    <property type="match status" value="1"/>
</dbReference>
<organism evidence="3">
    <name type="scientific">marine metagenome</name>
    <dbReference type="NCBI Taxonomy" id="408172"/>
    <lineage>
        <taxon>unclassified sequences</taxon>
        <taxon>metagenomes</taxon>
        <taxon>ecological metagenomes</taxon>
    </lineage>
</organism>
<accession>A0A382NR35</accession>
<dbReference type="AlphaFoldDB" id="A0A382NR35"/>
<name>A0A382NR35_9ZZZZ</name>
<proteinExistence type="predicted"/>
<evidence type="ECO:0000313" key="3">
    <source>
        <dbReference type="EMBL" id="SVC62827.1"/>
    </source>
</evidence>
<protein>
    <recommendedName>
        <fullName evidence="2">RecJ OB domain-containing protein</fullName>
    </recommendedName>
</protein>
<evidence type="ECO:0000259" key="2">
    <source>
        <dbReference type="Pfam" id="PF17768"/>
    </source>
</evidence>